<proteinExistence type="predicted"/>
<evidence type="ECO:0000313" key="2">
    <source>
        <dbReference type="EMBL" id="PPQ70219.1"/>
    </source>
</evidence>
<comment type="caution">
    <text evidence="2">The sequence shown here is derived from an EMBL/GenBank/DDBJ whole genome shotgun (WGS) entry which is preliminary data.</text>
</comment>
<dbReference type="InParanoid" id="A0A409VVF2"/>
<name>A0A409VVF2_9AGAR</name>
<accession>A0A409VVF2</accession>
<keyword evidence="3" id="KW-1185">Reference proteome</keyword>
<evidence type="ECO:0000313" key="3">
    <source>
        <dbReference type="Proteomes" id="UP000284706"/>
    </source>
</evidence>
<sequence length="79" mass="8577">MCLVASLEAGEALLIIWHDEEASDSTDKARNGKNLGTANDPCLPFEPGYLGHFGKSSTTPHRRPHQDCDVPSTITVSIR</sequence>
<protein>
    <submittedName>
        <fullName evidence="2">Uncharacterized protein</fullName>
    </submittedName>
</protein>
<dbReference type="Proteomes" id="UP000284706">
    <property type="component" value="Unassembled WGS sequence"/>
</dbReference>
<dbReference type="EMBL" id="NHYE01005549">
    <property type="protein sequence ID" value="PPQ70219.1"/>
    <property type="molecule type" value="Genomic_DNA"/>
</dbReference>
<gene>
    <name evidence="2" type="ORF">CVT26_014477</name>
</gene>
<reference evidence="2 3" key="1">
    <citation type="journal article" date="2018" name="Evol. Lett.">
        <title>Horizontal gene cluster transfer increased hallucinogenic mushroom diversity.</title>
        <authorList>
            <person name="Reynolds H.T."/>
            <person name="Vijayakumar V."/>
            <person name="Gluck-Thaler E."/>
            <person name="Korotkin H.B."/>
            <person name="Matheny P.B."/>
            <person name="Slot J.C."/>
        </authorList>
    </citation>
    <scope>NUCLEOTIDE SEQUENCE [LARGE SCALE GENOMIC DNA]</scope>
    <source>
        <strain evidence="2 3">SRW20</strain>
    </source>
</reference>
<dbReference type="AlphaFoldDB" id="A0A409VVF2"/>
<organism evidence="2 3">
    <name type="scientific">Gymnopilus dilepis</name>
    <dbReference type="NCBI Taxonomy" id="231916"/>
    <lineage>
        <taxon>Eukaryota</taxon>
        <taxon>Fungi</taxon>
        <taxon>Dikarya</taxon>
        <taxon>Basidiomycota</taxon>
        <taxon>Agaricomycotina</taxon>
        <taxon>Agaricomycetes</taxon>
        <taxon>Agaricomycetidae</taxon>
        <taxon>Agaricales</taxon>
        <taxon>Agaricineae</taxon>
        <taxon>Hymenogastraceae</taxon>
        <taxon>Gymnopilus</taxon>
    </lineage>
</organism>
<feature type="region of interest" description="Disordered" evidence="1">
    <location>
        <begin position="54"/>
        <end position="79"/>
    </location>
</feature>
<evidence type="ECO:0000256" key="1">
    <source>
        <dbReference type="SAM" id="MobiDB-lite"/>
    </source>
</evidence>